<dbReference type="Pfam" id="PF00106">
    <property type="entry name" value="adh_short"/>
    <property type="match status" value="1"/>
</dbReference>
<dbReference type="GO" id="GO:0050664">
    <property type="term" value="F:oxidoreductase activity, acting on NAD(P)H, oxygen as acceptor"/>
    <property type="evidence" value="ECO:0007669"/>
    <property type="project" value="TreeGrafter"/>
</dbReference>
<gene>
    <name evidence="6" type="ORF">X797_007755</name>
</gene>
<dbReference type="InterPro" id="IPR002347">
    <property type="entry name" value="SDR_fam"/>
</dbReference>
<comment type="caution">
    <text evidence="6">The sequence shown here is derived from an EMBL/GenBank/DDBJ whole genome shotgun (WGS) entry which is preliminary data.</text>
</comment>
<dbReference type="SUPFAM" id="SSF51735">
    <property type="entry name" value="NAD(P)-binding Rossmann-fold domains"/>
    <property type="match status" value="1"/>
</dbReference>
<dbReference type="InterPro" id="IPR020904">
    <property type="entry name" value="Sc_DH/Rdtase_CS"/>
</dbReference>
<dbReference type="Gene3D" id="3.40.50.720">
    <property type="entry name" value="NAD(P)-binding Rossmann-like Domain"/>
    <property type="match status" value="1"/>
</dbReference>
<organism evidence="6 7">
    <name type="scientific">Metarhizium robertsii</name>
    <dbReference type="NCBI Taxonomy" id="568076"/>
    <lineage>
        <taxon>Eukaryota</taxon>
        <taxon>Fungi</taxon>
        <taxon>Dikarya</taxon>
        <taxon>Ascomycota</taxon>
        <taxon>Pezizomycotina</taxon>
        <taxon>Sordariomycetes</taxon>
        <taxon>Hypocreomycetidae</taxon>
        <taxon>Hypocreales</taxon>
        <taxon>Clavicipitaceae</taxon>
        <taxon>Metarhizium</taxon>
    </lineage>
</organism>
<dbReference type="InterPro" id="IPR036291">
    <property type="entry name" value="NAD(P)-bd_dom_sf"/>
</dbReference>
<dbReference type="PANTHER" id="PTHR43008:SF8">
    <property type="entry name" value="BENZIL REDUCTASE ((S)-BENZOIN FORMING) IRC24"/>
    <property type="match status" value="1"/>
</dbReference>
<dbReference type="FunFam" id="3.40.50.720:FF:000281">
    <property type="entry name" value="Uncharacterized oxidoreductase YIR035C"/>
    <property type="match status" value="1"/>
</dbReference>
<dbReference type="AlphaFoldDB" id="A0A0A1UT44"/>
<accession>A0A0A1UT44</accession>
<evidence type="ECO:0000256" key="1">
    <source>
        <dbReference type="ARBA" id="ARBA00006484"/>
    </source>
</evidence>
<reference evidence="6 7" key="1">
    <citation type="submission" date="2014-02" db="EMBL/GenBank/DDBJ databases">
        <title>The genome sequence of the entomopathogenic fungus Metarhizium robertsii ARSEF 2575.</title>
        <authorList>
            <person name="Giuliano Garisto Donzelli B."/>
            <person name="Roe B.A."/>
            <person name="Macmil S.L."/>
            <person name="Krasnoff S.B."/>
            <person name="Gibson D.M."/>
        </authorList>
    </citation>
    <scope>NUCLEOTIDE SEQUENCE [LARGE SCALE GENOMIC DNA]</scope>
    <source>
        <strain evidence="6 7">ARSEF 2575</strain>
    </source>
</reference>
<evidence type="ECO:0000256" key="2">
    <source>
        <dbReference type="ARBA" id="ARBA00015194"/>
    </source>
</evidence>
<evidence type="ECO:0000313" key="6">
    <source>
        <dbReference type="EMBL" id="EXU99037.1"/>
    </source>
</evidence>
<keyword evidence="3" id="KW-0521">NADP</keyword>
<proteinExistence type="inferred from homology"/>
<evidence type="ECO:0000256" key="5">
    <source>
        <dbReference type="ARBA" id="ARBA00046017"/>
    </source>
</evidence>
<dbReference type="PROSITE" id="PS00061">
    <property type="entry name" value="ADH_SHORT"/>
    <property type="match status" value="1"/>
</dbReference>
<dbReference type="HOGENOM" id="CLU_010194_2_11_1"/>
<dbReference type="PRINTS" id="PR00081">
    <property type="entry name" value="GDHRDH"/>
</dbReference>
<comment type="similarity">
    <text evidence="1">Belongs to the short-chain dehydrogenases/reductases (SDR) family.</text>
</comment>
<sequence length="251" mass="27002">MASPKVFIVTGASKGIGAAVTRYLLEQSHKVVVTARSAEPLEGIKNAYPGQVEYVAGDMTSPEMPDKLTSLAVASFGKLNGLVINHGLLVSSRLENTSIDTFKNLYNVNVFSCLAMAQAALGELRKTKGCVVWVSSGAALKPYTGWSAYGSSKAALNSLSSHLAFEEKDITSITVSPGRVDTDMQVQIRSSGQQSMDKAQYDTFIEAFEQGKLLKPEQPGNVIAKFVATPNRELSGKDLNWNSAELASYRE</sequence>
<dbReference type="OrthoDB" id="153074at2759"/>
<dbReference type="PANTHER" id="PTHR43008">
    <property type="entry name" value="BENZIL REDUCTASE"/>
    <property type="match status" value="1"/>
</dbReference>
<evidence type="ECO:0000313" key="7">
    <source>
        <dbReference type="Proteomes" id="UP000030151"/>
    </source>
</evidence>
<comment type="function">
    <text evidence="5">Hydroxynaphthalene reductase-like protein; part of the Pks2 gene cluster that mediates the formation of infectious structures (appressoria), enabling these fungi to kill insects faster. The product of the Pks2 gene cluster is different from the one of Pks1 and has still not been identified.</text>
</comment>
<protein>
    <recommendedName>
        <fullName evidence="2">Hydroxynaphthalene reductase-like protein Arp2</fullName>
    </recommendedName>
</protein>
<dbReference type="EMBL" id="JELW01000021">
    <property type="protein sequence ID" value="EXU99037.1"/>
    <property type="molecule type" value="Genomic_DNA"/>
</dbReference>
<keyword evidence="4" id="KW-0560">Oxidoreductase</keyword>
<evidence type="ECO:0000256" key="3">
    <source>
        <dbReference type="ARBA" id="ARBA00022857"/>
    </source>
</evidence>
<name>A0A0A1UT44_9HYPO</name>
<dbReference type="eggNOG" id="KOG1204">
    <property type="taxonomic scope" value="Eukaryota"/>
</dbReference>
<evidence type="ECO:0000256" key="4">
    <source>
        <dbReference type="ARBA" id="ARBA00023002"/>
    </source>
</evidence>
<dbReference type="Proteomes" id="UP000030151">
    <property type="component" value="Unassembled WGS sequence"/>
</dbReference>